<feature type="binding site" evidence="6">
    <location>
        <begin position="220"/>
        <end position="227"/>
    </location>
    <ligand>
        <name>GTP</name>
        <dbReference type="ChEBI" id="CHEBI:37565"/>
    </ligand>
</feature>
<dbReference type="STRING" id="440168.SAMN04487974_1084"/>
<dbReference type="GO" id="GO:0005737">
    <property type="term" value="C:cytoplasm"/>
    <property type="evidence" value="ECO:0007669"/>
    <property type="project" value="UniProtKB-SubCell"/>
</dbReference>
<keyword evidence="4 5" id="KW-0342">GTP-binding</keyword>
<dbReference type="RefSeq" id="WP_090597079.1">
    <property type="nucleotide sequence ID" value="NZ_FNCS01000008.1"/>
</dbReference>
<keyword evidence="10" id="KW-1185">Reference proteome</keyword>
<comment type="subcellular location">
    <subcellularLocation>
        <location evidence="5">Cytoplasm</location>
    </subcellularLocation>
    <text evidence="5">May associate with membranes.</text>
</comment>
<dbReference type="Pfam" id="PF13167">
    <property type="entry name" value="GTP-bdg_N"/>
    <property type="match status" value="1"/>
</dbReference>
<reference evidence="9 10" key="1">
    <citation type="submission" date="2016-10" db="EMBL/GenBank/DDBJ databases">
        <authorList>
            <person name="de Groot N.N."/>
        </authorList>
    </citation>
    <scope>NUCLEOTIDE SEQUENCE [LARGE SCALE GENOMIC DNA]</scope>
    <source>
        <strain evidence="9 10">CGMCC 1.10267</strain>
    </source>
</reference>
<feature type="binding site" evidence="6">
    <location>
        <begin position="367"/>
        <end position="369"/>
    </location>
    <ligand>
        <name>GTP</name>
        <dbReference type="ChEBI" id="CHEBI:37565"/>
    </ligand>
</feature>
<gene>
    <name evidence="5" type="primary">hflX</name>
    <name evidence="9" type="ORF">SAMN04487974_1084</name>
</gene>
<feature type="binding site" evidence="6">
    <location>
        <begin position="335"/>
        <end position="338"/>
    </location>
    <ligand>
        <name>GTP</name>
        <dbReference type="ChEBI" id="CHEBI:37565"/>
    </ligand>
</feature>
<dbReference type="Pfam" id="PF19275">
    <property type="entry name" value="HflX_C"/>
    <property type="match status" value="1"/>
</dbReference>
<feature type="binding site" evidence="7">
    <location>
        <position position="247"/>
    </location>
    <ligand>
        <name>Mg(2+)</name>
        <dbReference type="ChEBI" id="CHEBI:18420"/>
    </ligand>
</feature>
<dbReference type="PIRSF" id="PIRSF006809">
    <property type="entry name" value="GTP-binding_hflX_prd"/>
    <property type="match status" value="1"/>
</dbReference>
<feature type="binding site" evidence="7">
    <location>
        <position position="227"/>
    </location>
    <ligand>
        <name>Mg(2+)</name>
        <dbReference type="ChEBI" id="CHEBI:18420"/>
    </ligand>
</feature>
<dbReference type="InterPro" id="IPR042108">
    <property type="entry name" value="GTPase_HflX_N_sf"/>
</dbReference>
<dbReference type="GO" id="GO:0046872">
    <property type="term" value="F:metal ion binding"/>
    <property type="evidence" value="ECO:0007669"/>
    <property type="project" value="UniProtKB-KW"/>
</dbReference>
<dbReference type="EMBL" id="FNCS01000008">
    <property type="protein sequence ID" value="SDG77317.1"/>
    <property type="molecule type" value="Genomic_DNA"/>
</dbReference>
<dbReference type="NCBIfam" id="TIGR03156">
    <property type="entry name" value="GTP_HflX"/>
    <property type="match status" value="1"/>
</dbReference>
<dbReference type="InterPro" id="IPR030394">
    <property type="entry name" value="G_HFLX_dom"/>
</dbReference>
<evidence type="ECO:0000259" key="8">
    <source>
        <dbReference type="PROSITE" id="PS51705"/>
    </source>
</evidence>
<proteinExistence type="inferred from homology"/>
<dbReference type="SUPFAM" id="SSF52540">
    <property type="entry name" value="P-loop containing nucleoside triphosphate hydrolases"/>
    <property type="match status" value="1"/>
</dbReference>
<keyword evidence="5" id="KW-0963">Cytoplasm</keyword>
<dbReference type="AlphaFoldDB" id="A0A1G7WZG5"/>
<protein>
    <recommendedName>
        <fullName evidence="5">GTPase HflX</fullName>
    </recommendedName>
    <alternativeName>
        <fullName evidence="5">GTP-binding protein HflX</fullName>
    </alternativeName>
</protein>
<dbReference type="Gene3D" id="3.40.50.300">
    <property type="entry name" value="P-loop containing nucleotide triphosphate hydrolases"/>
    <property type="match status" value="1"/>
</dbReference>
<keyword evidence="1 7" id="KW-0479">Metal-binding</keyword>
<dbReference type="GO" id="GO:0003924">
    <property type="term" value="F:GTPase activity"/>
    <property type="evidence" value="ECO:0007669"/>
    <property type="project" value="UniProtKB-UniRule"/>
</dbReference>
<dbReference type="PANTHER" id="PTHR10229:SF0">
    <property type="entry name" value="GTP-BINDING PROTEIN 6-RELATED"/>
    <property type="match status" value="1"/>
</dbReference>
<comment type="cofactor">
    <cofactor evidence="7">
        <name>Mg(2+)</name>
        <dbReference type="ChEBI" id="CHEBI:18420"/>
    </cofactor>
</comment>
<evidence type="ECO:0000256" key="5">
    <source>
        <dbReference type="HAMAP-Rule" id="MF_00900"/>
    </source>
</evidence>
<comment type="similarity">
    <text evidence="5">Belongs to the TRAFAC class OBG-HflX-like GTPase superfamily. HflX GTPase family.</text>
</comment>
<dbReference type="InterPro" id="IPR025121">
    <property type="entry name" value="GTPase_HflX_N"/>
</dbReference>
<dbReference type="Gene3D" id="3.40.50.11060">
    <property type="entry name" value="GTPase HflX, N-terminal domain"/>
    <property type="match status" value="1"/>
</dbReference>
<dbReference type="InterPro" id="IPR016496">
    <property type="entry name" value="GTPase_HflX"/>
</dbReference>
<dbReference type="CDD" id="cd01878">
    <property type="entry name" value="HflX"/>
    <property type="match status" value="1"/>
</dbReference>
<dbReference type="Pfam" id="PF01926">
    <property type="entry name" value="MMR_HSR1"/>
    <property type="match status" value="1"/>
</dbReference>
<dbReference type="Pfam" id="PF16360">
    <property type="entry name" value="GTP-bdg_M"/>
    <property type="match status" value="1"/>
</dbReference>
<dbReference type="InterPro" id="IPR027417">
    <property type="entry name" value="P-loop_NTPase"/>
</dbReference>
<dbReference type="InterPro" id="IPR045498">
    <property type="entry name" value="HflX_C"/>
</dbReference>
<evidence type="ECO:0000313" key="9">
    <source>
        <dbReference type="EMBL" id="SDG77317.1"/>
    </source>
</evidence>
<dbReference type="Proteomes" id="UP000199495">
    <property type="component" value="Unassembled WGS sequence"/>
</dbReference>
<dbReference type="PROSITE" id="PS51705">
    <property type="entry name" value="G_HFLX"/>
    <property type="match status" value="1"/>
</dbReference>
<dbReference type="GO" id="GO:0043022">
    <property type="term" value="F:ribosome binding"/>
    <property type="evidence" value="ECO:0007669"/>
    <property type="project" value="TreeGrafter"/>
</dbReference>
<dbReference type="InterPro" id="IPR032305">
    <property type="entry name" value="GTP-bd_M"/>
</dbReference>
<accession>A0A1G7WZG5</accession>
<dbReference type="OrthoDB" id="9812272at2"/>
<comment type="subunit">
    <text evidence="5">Monomer. Associates with the 50S ribosomal subunit.</text>
</comment>
<evidence type="ECO:0000256" key="4">
    <source>
        <dbReference type="ARBA" id="ARBA00023134"/>
    </source>
</evidence>
<organism evidence="9 10">
    <name type="scientific">Pelagibacterium luteolum</name>
    <dbReference type="NCBI Taxonomy" id="440168"/>
    <lineage>
        <taxon>Bacteria</taxon>
        <taxon>Pseudomonadati</taxon>
        <taxon>Pseudomonadota</taxon>
        <taxon>Alphaproteobacteria</taxon>
        <taxon>Hyphomicrobiales</taxon>
        <taxon>Devosiaceae</taxon>
        <taxon>Pelagibacterium</taxon>
    </lineage>
</organism>
<keyword evidence="2 5" id="KW-0547">Nucleotide-binding</keyword>
<evidence type="ECO:0000256" key="2">
    <source>
        <dbReference type="ARBA" id="ARBA00022741"/>
    </source>
</evidence>
<evidence type="ECO:0000313" key="10">
    <source>
        <dbReference type="Proteomes" id="UP000199495"/>
    </source>
</evidence>
<name>A0A1G7WZG5_9HYPH</name>
<keyword evidence="3 7" id="KW-0460">Magnesium</keyword>
<evidence type="ECO:0000256" key="6">
    <source>
        <dbReference type="PIRSR" id="PIRSR006809-1"/>
    </source>
</evidence>
<evidence type="ECO:0000256" key="7">
    <source>
        <dbReference type="PIRSR" id="PIRSR006809-2"/>
    </source>
</evidence>
<feature type="domain" description="Hflx-type G" evidence="8">
    <location>
        <begin position="214"/>
        <end position="389"/>
    </location>
</feature>
<dbReference type="InterPro" id="IPR006073">
    <property type="entry name" value="GTP-bd"/>
</dbReference>
<dbReference type="GO" id="GO:0005525">
    <property type="term" value="F:GTP binding"/>
    <property type="evidence" value="ECO:0007669"/>
    <property type="project" value="UniProtKB-UniRule"/>
</dbReference>
<comment type="function">
    <text evidence="5">GTPase that associates with the 50S ribosomal subunit and may have a role during protein synthesis or ribosome biogenesis.</text>
</comment>
<sequence length="453" mass="49224">MIDNDDDIGKGFVDLREVPTRTGIVTPDVKSVRYSRTADARHEEFVGLAAAIALDVVFAEILRVRDIKPATYLGGGQVQTLAELVKSEKIELLLVDAALSPIQQRNLERDIGVKVLDRTALILEIFGERAATREGVLQVELAHLNYQKGRLVRSWTHLERQRGGGGFLGGPGETQIESDRRQIQDRILVLERRLDKVRRTRLLQRGPRDAVPFPVVALVGYTNAGKSSLFNAITGSGVMAEDLLFATLDTTVRRATLPHGRDIILSDTVGFISDLPTDLVAAFRGTLEEVTQAQVVLHVRDVANPDHPAQAADVLKVLADLGVTGETVPIIEVWNKIDAISEAETEAGRGLSSVAPVGKVAASVAVSARTGEGLPELLAAVEKALAQDARLFSVLIPHESSVETGWLYANAEVIERGEPDDEGTRYVVRVLPRHRAEFSEKFAGRITGLDGSN</sequence>
<dbReference type="HAMAP" id="MF_00900">
    <property type="entry name" value="GTPase_HflX"/>
    <property type="match status" value="1"/>
</dbReference>
<dbReference type="PANTHER" id="PTHR10229">
    <property type="entry name" value="GTP-BINDING PROTEIN HFLX"/>
    <property type="match status" value="1"/>
</dbReference>
<dbReference type="Gene3D" id="6.10.250.2860">
    <property type="match status" value="1"/>
</dbReference>
<feature type="binding site" evidence="6">
    <location>
        <begin position="245"/>
        <end position="249"/>
    </location>
    <ligand>
        <name>GTP</name>
        <dbReference type="ChEBI" id="CHEBI:37565"/>
    </ligand>
</feature>
<dbReference type="PRINTS" id="PR00326">
    <property type="entry name" value="GTP1OBG"/>
</dbReference>
<evidence type="ECO:0000256" key="1">
    <source>
        <dbReference type="ARBA" id="ARBA00022723"/>
    </source>
</evidence>
<feature type="binding site" evidence="6">
    <location>
        <begin position="267"/>
        <end position="270"/>
    </location>
    <ligand>
        <name>GTP</name>
        <dbReference type="ChEBI" id="CHEBI:37565"/>
    </ligand>
</feature>
<evidence type="ECO:0000256" key="3">
    <source>
        <dbReference type="ARBA" id="ARBA00022842"/>
    </source>
</evidence>